<evidence type="ECO:0000313" key="3">
    <source>
        <dbReference type="Proteomes" id="UP001597601"/>
    </source>
</evidence>
<dbReference type="EMBL" id="JBHUON010000014">
    <property type="protein sequence ID" value="MFD2865534.1"/>
    <property type="molecule type" value="Genomic_DNA"/>
</dbReference>
<dbReference type="InterPro" id="IPR002347">
    <property type="entry name" value="SDR_fam"/>
</dbReference>
<organism evidence="2 3">
    <name type="scientific">Mucilaginibacter antarcticus</name>
    <dbReference type="NCBI Taxonomy" id="1855725"/>
    <lineage>
        <taxon>Bacteria</taxon>
        <taxon>Pseudomonadati</taxon>
        <taxon>Bacteroidota</taxon>
        <taxon>Sphingobacteriia</taxon>
        <taxon>Sphingobacteriales</taxon>
        <taxon>Sphingobacteriaceae</taxon>
        <taxon>Mucilaginibacter</taxon>
    </lineage>
</organism>
<evidence type="ECO:0000256" key="1">
    <source>
        <dbReference type="ARBA" id="ARBA00023002"/>
    </source>
</evidence>
<protein>
    <submittedName>
        <fullName evidence="2">SDR family NAD(P)-dependent oxidoreductase</fullName>
    </submittedName>
</protein>
<gene>
    <name evidence="2" type="ORF">ACFSYC_12610</name>
</gene>
<sequence>METILITGANSGVGLATATALARQDNRLILLVRNQQKANETKAKILKAATKASLDFYLVDLTDLASVKKAADDIKGIYTSIDRLINNAGYSPVGITFTKDGYEKSFAANHLGHFVLTMNLLGLLKASVESRVINVSSSAHAFGKAERFFKKNNTKLSDMQAYGDGKLANILFTKGLVAHTKGTSITAYALHPGVVKTRFGHDMNGFLKIIFTLARPFMISPEKGAATSIYLATTAIENIKSENGAYFEKSKPAATSNKDITPENVNKLWEKSLAAAKYFI</sequence>
<keyword evidence="1" id="KW-0560">Oxidoreductase</keyword>
<dbReference type="SUPFAM" id="SSF51735">
    <property type="entry name" value="NAD(P)-binding Rossmann-fold domains"/>
    <property type="match status" value="1"/>
</dbReference>
<reference evidence="3" key="1">
    <citation type="journal article" date="2019" name="Int. J. Syst. Evol. Microbiol.">
        <title>The Global Catalogue of Microorganisms (GCM) 10K type strain sequencing project: providing services to taxonomists for standard genome sequencing and annotation.</title>
        <authorList>
            <consortium name="The Broad Institute Genomics Platform"/>
            <consortium name="The Broad Institute Genome Sequencing Center for Infectious Disease"/>
            <person name="Wu L."/>
            <person name="Ma J."/>
        </authorList>
    </citation>
    <scope>NUCLEOTIDE SEQUENCE [LARGE SCALE GENOMIC DNA]</scope>
    <source>
        <strain evidence="3">KCTC 52232</strain>
    </source>
</reference>
<dbReference type="PANTHER" id="PTHR43157">
    <property type="entry name" value="PHOSPHATIDYLINOSITOL-GLYCAN BIOSYNTHESIS CLASS F PROTEIN-RELATED"/>
    <property type="match status" value="1"/>
</dbReference>
<dbReference type="Proteomes" id="UP001597601">
    <property type="component" value="Unassembled WGS sequence"/>
</dbReference>
<comment type="caution">
    <text evidence="2">The sequence shown here is derived from an EMBL/GenBank/DDBJ whole genome shotgun (WGS) entry which is preliminary data.</text>
</comment>
<dbReference type="RefSeq" id="WP_377128017.1">
    <property type="nucleotide sequence ID" value="NZ_JBHUON010000014.1"/>
</dbReference>
<dbReference type="PANTHER" id="PTHR43157:SF31">
    <property type="entry name" value="PHOSPHATIDYLINOSITOL-GLYCAN BIOSYNTHESIS CLASS F PROTEIN"/>
    <property type="match status" value="1"/>
</dbReference>
<dbReference type="Gene3D" id="3.40.50.720">
    <property type="entry name" value="NAD(P)-binding Rossmann-like Domain"/>
    <property type="match status" value="1"/>
</dbReference>
<evidence type="ECO:0000313" key="2">
    <source>
        <dbReference type="EMBL" id="MFD2865534.1"/>
    </source>
</evidence>
<keyword evidence="3" id="KW-1185">Reference proteome</keyword>
<name>A0ABW5XR65_9SPHI</name>
<proteinExistence type="predicted"/>
<dbReference type="PRINTS" id="PR00081">
    <property type="entry name" value="GDHRDH"/>
</dbReference>
<dbReference type="InterPro" id="IPR036291">
    <property type="entry name" value="NAD(P)-bd_dom_sf"/>
</dbReference>
<accession>A0ABW5XR65</accession>
<dbReference type="Pfam" id="PF00106">
    <property type="entry name" value="adh_short"/>
    <property type="match status" value="1"/>
</dbReference>